<evidence type="ECO:0000313" key="2">
    <source>
        <dbReference type="Proteomes" id="UP000249547"/>
    </source>
</evidence>
<sequence length="216" mass="24341">MRKHTIIVLYCLLLTNMLFAQVQGYRGLPERMFTLPNAASKEAHQQLATAYLAYADSLSFANKALSKNTLTAIYHSRAAAYAVLENWDAMKKEVSQAKAIDRKLRAKNALVEFQALYIAKTATHGNFYENYYNAYKKLVLPYNKQLQEEIYAHLNFLFTDYQTIHQISIKEAQKDGVINQGATGHFLIAYLFAQVKAELAATNDHTKTPPPAGTAN</sequence>
<name>A0A327R4S0_9BACT</name>
<proteinExistence type="predicted"/>
<dbReference type="AlphaFoldDB" id="A0A327R4S0"/>
<comment type="caution">
    <text evidence="1">The sequence shown here is derived from an EMBL/GenBank/DDBJ whole genome shotgun (WGS) entry which is preliminary data.</text>
</comment>
<dbReference type="RefSeq" id="WP_148707172.1">
    <property type="nucleotide sequence ID" value="NZ_QLLL01000001.1"/>
</dbReference>
<gene>
    <name evidence="1" type="ORF">LX64_00675</name>
</gene>
<evidence type="ECO:0000313" key="1">
    <source>
        <dbReference type="EMBL" id="RAJ11068.1"/>
    </source>
</evidence>
<reference evidence="1 2" key="1">
    <citation type="submission" date="2018-06" db="EMBL/GenBank/DDBJ databases">
        <title>Genomic Encyclopedia of Archaeal and Bacterial Type Strains, Phase II (KMG-II): from individual species to whole genera.</title>
        <authorList>
            <person name="Goeker M."/>
        </authorList>
    </citation>
    <scope>NUCLEOTIDE SEQUENCE [LARGE SCALE GENOMIC DNA]</scope>
    <source>
        <strain evidence="1 2">DSM 23857</strain>
    </source>
</reference>
<organism evidence="1 2">
    <name type="scientific">Chitinophaga skermanii</name>
    <dbReference type="NCBI Taxonomy" id="331697"/>
    <lineage>
        <taxon>Bacteria</taxon>
        <taxon>Pseudomonadati</taxon>
        <taxon>Bacteroidota</taxon>
        <taxon>Chitinophagia</taxon>
        <taxon>Chitinophagales</taxon>
        <taxon>Chitinophagaceae</taxon>
        <taxon>Chitinophaga</taxon>
    </lineage>
</organism>
<keyword evidence="2" id="KW-1185">Reference proteome</keyword>
<accession>A0A327R4S0</accession>
<dbReference type="EMBL" id="QLLL01000001">
    <property type="protein sequence ID" value="RAJ11068.1"/>
    <property type="molecule type" value="Genomic_DNA"/>
</dbReference>
<dbReference type="Proteomes" id="UP000249547">
    <property type="component" value="Unassembled WGS sequence"/>
</dbReference>
<protein>
    <submittedName>
        <fullName evidence="1">Uncharacterized protein</fullName>
    </submittedName>
</protein>